<dbReference type="HAMAP" id="MF_00050">
    <property type="entry name" value="EF_Ts"/>
    <property type="match status" value="1"/>
</dbReference>
<dbReference type="Proteomes" id="UP001472866">
    <property type="component" value="Chromosome 11"/>
</dbReference>
<evidence type="ECO:0000256" key="3">
    <source>
        <dbReference type="ARBA" id="ARBA00022917"/>
    </source>
</evidence>
<protein>
    <recommendedName>
        <fullName evidence="4">Elongation factor Ts, mitochondrial</fullName>
        <shortName evidence="4">EF-Ts</shortName>
        <shortName evidence="4">EF-TsMt</shortName>
    </recommendedName>
</protein>
<dbReference type="EMBL" id="CP151511">
    <property type="protein sequence ID" value="WZN65030.1"/>
    <property type="molecule type" value="Genomic_DNA"/>
</dbReference>
<dbReference type="PANTHER" id="PTHR11741">
    <property type="entry name" value="ELONGATION FACTOR TS"/>
    <property type="match status" value="1"/>
</dbReference>
<keyword evidence="3 4" id="KW-0648">Protein biosynthesis</keyword>
<name>A0AAX4PHC1_9CHLO</name>
<dbReference type="AlphaFoldDB" id="A0AAX4PHC1"/>
<dbReference type="GO" id="GO:0070125">
    <property type="term" value="P:mitochondrial translational elongation"/>
    <property type="evidence" value="ECO:0007669"/>
    <property type="project" value="TreeGrafter"/>
</dbReference>
<comment type="subcellular location">
    <subcellularLocation>
        <location evidence="4">Mitochondrion</location>
    </subcellularLocation>
</comment>
<dbReference type="GO" id="GO:0003746">
    <property type="term" value="F:translation elongation factor activity"/>
    <property type="evidence" value="ECO:0007669"/>
    <property type="project" value="UniProtKB-UniRule"/>
</dbReference>
<evidence type="ECO:0000256" key="5">
    <source>
        <dbReference type="RuleBase" id="RU000642"/>
    </source>
</evidence>
<dbReference type="Pfam" id="PF00889">
    <property type="entry name" value="EF_TS"/>
    <property type="match status" value="1"/>
</dbReference>
<feature type="domain" description="Translation elongation factor EFTs/EF1B dimerisation" evidence="6">
    <location>
        <begin position="126"/>
        <end position="359"/>
    </location>
</feature>
<dbReference type="Gene3D" id="1.10.8.10">
    <property type="entry name" value="DNA helicase RuvA subunit, C-terminal domain"/>
    <property type="match status" value="1"/>
</dbReference>
<dbReference type="InterPro" id="IPR009060">
    <property type="entry name" value="UBA-like_sf"/>
</dbReference>
<keyword evidence="8" id="KW-1185">Reference proteome</keyword>
<dbReference type="InterPro" id="IPR018101">
    <property type="entry name" value="Transl_elong_Ts_CS"/>
</dbReference>
<evidence type="ECO:0000256" key="1">
    <source>
        <dbReference type="ARBA" id="ARBA00005532"/>
    </source>
</evidence>
<dbReference type="InterPro" id="IPR001816">
    <property type="entry name" value="Transl_elong_EFTs/EF1B"/>
</dbReference>
<evidence type="ECO:0000256" key="2">
    <source>
        <dbReference type="ARBA" id="ARBA00022768"/>
    </source>
</evidence>
<dbReference type="Gene3D" id="1.10.286.20">
    <property type="match status" value="1"/>
</dbReference>
<dbReference type="SUPFAM" id="SSF46934">
    <property type="entry name" value="UBA-like"/>
    <property type="match status" value="1"/>
</dbReference>
<comment type="similarity">
    <text evidence="1 4 5">Belongs to the EF-Ts family.</text>
</comment>
<dbReference type="FunFam" id="1.10.8.10:FF:000001">
    <property type="entry name" value="Elongation factor Ts"/>
    <property type="match status" value="1"/>
</dbReference>
<comment type="function">
    <text evidence="4 5">Associates with the EF-Tu.GDP complex and induces the exchange of GDP to GTP. It remains bound to the aminoacyl-tRNA.EF-Tu.GTP complex up to the GTP hydrolysis stage on the ribosome.</text>
</comment>
<reference evidence="7 8" key="1">
    <citation type="submission" date="2024-03" db="EMBL/GenBank/DDBJ databases">
        <title>Complete genome sequence of the green alga Chloropicon roscoffensis RCC1871.</title>
        <authorList>
            <person name="Lemieux C."/>
            <person name="Pombert J.-F."/>
            <person name="Otis C."/>
            <person name="Turmel M."/>
        </authorList>
    </citation>
    <scope>NUCLEOTIDE SEQUENCE [LARGE SCALE GENOMIC DNA]</scope>
    <source>
        <strain evidence="7 8">RCC1871</strain>
    </source>
</reference>
<proteinExistence type="inferred from homology"/>
<evidence type="ECO:0000259" key="6">
    <source>
        <dbReference type="Pfam" id="PF00889"/>
    </source>
</evidence>
<dbReference type="InterPro" id="IPR036402">
    <property type="entry name" value="EF-Ts_dimer_sf"/>
</dbReference>
<dbReference type="Gene3D" id="3.30.479.20">
    <property type="entry name" value="Elongation factor Ts, dimerisation domain"/>
    <property type="match status" value="2"/>
</dbReference>
<dbReference type="NCBIfam" id="TIGR00116">
    <property type="entry name" value="tsf"/>
    <property type="match status" value="1"/>
</dbReference>
<keyword evidence="4" id="KW-0496">Mitochondrion</keyword>
<accession>A0AAX4PHC1</accession>
<evidence type="ECO:0000256" key="4">
    <source>
        <dbReference type="HAMAP-Rule" id="MF_03135"/>
    </source>
</evidence>
<gene>
    <name evidence="4" type="primary">EFTS</name>
    <name evidence="7" type="ORF">HKI87_11g65870</name>
</gene>
<dbReference type="SUPFAM" id="SSF54713">
    <property type="entry name" value="Elongation factor Ts (EF-Ts), dimerisation domain"/>
    <property type="match status" value="1"/>
</dbReference>
<dbReference type="PANTHER" id="PTHR11741:SF0">
    <property type="entry name" value="ELONGATION FACTOR TS, MITOCHONDRIAL"/>
    <property type="match status" value="1"/>
</dbReference>
<dbReference type="InterPro" id="IPR014039">
    <property type="entry name" value="Transl_elong_EFTs/EF1B_dimer"/>
</dbReference>
<keyword evidence="2 4" id="KW-0251">Elongation factor</keyword>
<organism evidence="7 8">
    <name type="scientific">Chloropicon roscoffensis</name>
    <dbReference type="NCBI Taxonomy" id="1461544"/>
    <lineage>
        <taxon>Eukaryota</taxon>
        <taxon>Viridiplantae</taxon>
        <taxon>Chlorophyta</taxon>
        <taxon>Chloropicophyceae</taxon>
        <taxon>Chloropicales</taxon>
        <taxon>Chloropicaceae</taxon>
        <taxon>Chloropicon</taxon>
    </lineage>
</organism>
<dbReference type="CDD" id="cd14275">
    <property type="entry name" value="UBA_EF-Ts"/>
    <property type="match status" value="1"/>
</dbReference>
<sequence length="368" mass="38566">MAITARIFGVAARASAGLLAGGRIAAHPSPSAATAHQLAAASRSWSLTTLRPMSTGKLDLIKQLREESSAPVTEVKAALEESDWDIEKAHVVLRKRGIAQAEKKASKRTAAEGLVSAAASEDGTVAALVEVNCETDFVSRNDAFQQLVGQAARALLNSAEGGGAASSPVSGSEILELPAEGGSTIGEALTNVGLGIREKLQVRRGMVMAAERGVVSTYLHMSQAPGVGSIGAVVALEASSKGDVEGDRTSKVAEIGRKVAMHVAASDPRFLCEASVPEEVVEAEKEVLRNQPGVSEKPANIVEKMITGRLNKFFKQVTLLNQPFVMDDSVSVEDFVKREGKALGIQGLAVTQFGRFKVGDGIERAAEE</sequence>
<evidence type="ECO:0000313" key="8">
    <source>
        <dbReference type="Proteomes" id="UP001472866"/>
    </source>
</evidence>
<dbReference type="PROSITE" id="PS01127">
    <property type="entry name" value="EF_TS_2"/>
    <property type="match status" value="1"/>
</dbReference>
<dbReference type="GO" id="GO:0005739">
    <property type="term" value="C:mitochondrion"/>
    <property type="evidence" value="ECO:0007669"/>
    <property type="project" value="UniProtKB-SubCell"/>
</dbReference>
<evidence type="ECO:0000313" key="7">
    <source>
        <dbReference type="EMBL" id="WZN65030.1"/>
    </source>
</evidence>
<dbReference type="FunFam" id="1.10.286.20:FF:000001">
    <property type="entry name" value="Elongation factor Ts"/>
    <property type="match status" value="1"/>
</dbReference>